<reference evidence="4 5" key="1">
    <citation type="submission" date="2019-08" db="EMBL/GenBank/DDBJ databases">
        <title>Paraburkholderia sp. DCY113.</title>
        <authorList>
            <person name="Kang J."/>
        </authorList>
    </citation>
    <scope>NUCLEOTIDE SEQUENCE [LARGE SCALE GENOMIC DNA]</scope>
    <source>
        <strain evidence="4 5">DCY113</strain>
    </source>
</reference>
<dbReference type="InterPro" id="IPR025166">
    <property type="entry name" value="Integrase_DNA_bind_dom"/>
</dbReference>
<name>A0A5B0HJ18_9BURK</name>
<gene>
    <name evidence="4" type="ORF">FVF58_04185</name>
</gene>
<dbReference type="InterPro" id="IPR038488">
    <property type="entry name" value="Integrase_DNA-bd_sf"/>
</dbReference>
<evidence type="ECO:0000256" key="2">
    <source>
        <dbReference type="ARBA" id="ARBA00022908"/>
    </source>
</evidence>
<keyword evidence="5" id="KW-1185">Reference proteome</keyword>
<sequence>MAKTDRTPLSDAAVRAAVPLEKIRKLYDSLGLLVEIHPSGGKYWRLKYRFAGREKRLALGVFPDVNVRDARKLRDEARQLLAAGIDPGAVRKEERIAQREEQDRREAAMRFMLDSDGALSLRLGKRSLNLTAAETVELRVFLDATRAVIPKG</sequence>
<comment type="similarity">
    <text evidence="1">Belongs to the 'phage' integrase family.</text>
</comment>
<dbReference type="EMBL" id="VTUZ01000002">
    <property type="protein sequence ID" value="KAA1015127.1"/>
    <property type="molecule type" value="Genomic_DNA"/>
</dbReference>
<feature type="domain" description="Integrase DNA-binding" evidence="3">
    <location>
        <begin position="9"/>
        <end position="94"/>
    </location>
</feature>
<accession>A0A5B0HJ18</accession>
<evidence type="ECO:0000259" key="3">
    <source>
        <dbReference type="Pfam" id="PF13356"/>
    </source>
</evidence>
<dbReference type="Proteomes" id="UP000325273">
    <property type="component" value="Unassembled WGS sequence"/>
</dbReference>
<organism evidence="4 5">
    <name type="scientific">Paraburkholderia panacisoli</name>
    <dbReference type="NCBI Taxonomy" id="2603818"/>
    <lineage>
        <taxon>Bacteria</taxon>
        <taxon>Pseudomonadati</taxon>
        <taxon>Pseudomonadota</taxon>
        <taxon>Betaproteobacteria</taxon>
        <taxon>Burkholderiales</taxon>
        <taxon>Burkholderiaceae</taxon>
        <taxon>Paraburkholderia</taxon>
    </lineage>
</organism>
<protein>
    <submittedName>
        <fullName evidence="4">DUF4102 domain-containing protein</fullName>
    </submittedName>
</protein>
<comment type="caution">
    <text evidence="4">The sequence shown here is derived from an EMBL/GenBank/DDBJ whole genome shotgun (WGS) entry which is preliminary data.</text>
</comment>
<dbReference type="PANTHER" id="PTHR30629:SF2">
    <property type="entry name" value="PROPHAGE INTEGRASE INTS-RELATED"/>
    <property type="match status" value="1"/>
</dbReference>
<evidence type="ECO:0000313" key="4">
    <source>
        <dbReference type="EMBL" id="KAA1015127.1"/>
    </source>
</evidence>
<evidence type="ECO:0000256" key="1">
    <source>
        <dbReference type="ARBA" id="ARBA00008857"/>
    </source>
</evidence>
<dbReference type="PANTHER" id="PTHR30629">
    <property type="entry name" value="PROPHAGE INTEGRASE"/>
    <property type="match status" value="1"/>
</dbReference>
<dbReference type="Pfam" id="PF13356">
    <property type="entry name" value="Arm-DNA-bind_3"/>
    <property type="match status" value="1"/>
</dbReference>
<proteinExistence type="inferred from homology"/>
<dbReference type="Gene3D" id="3.30.160.390">
    <property type="entry name" value="Integrase, DNA-binding domain"/>
    <property type="match status" value="1"/>
</dbReference>
<keyword evidence="2" id="KW-0229">DNA integration</keyword>
<evidence type="ECO:0000313" key="5">
    <source>
        <dbReference type="Proteomes" id="UP000325273"/>
    </source>
</evidence>
<dbReference type="AlphaFoldDB" id="A0A5B0HJ18"/>
<dbReference type="RefSeq" id="WP_149668655.1">
    <property type="nucleotide sequence ID" value="NZ_VTUZ01000002.1"/>
</dbReference>
<dbReference type="InterPro" id="IPR050808">
    <property type="entry name" value="Phage_Integrase"/>
</dbReference>
<dbReference type="GO" id="GO:0015074">
    <property type="term" value="P:DNA integration"/>
    <property type="evidence" value="ECO:0007669"/>
    <property type="project" value="UniProtKB-KW"/>
</dbReference>